<proteinExistence type="predicted"/>
<evidence type="ECO:0000313" key="3">
    <source>
        <dbReference type="Proteomes" id="UP000199598"/>
    </source>
</evidence>
<comment type="caution">
    <text evidence="2">The sequence shown here is derived from an EMBL/GenBank/DDBJ whole genome shotgun (WGS) entry which is preliminary data.</text>
</comment>
<name>A0A1I4BNV9_9HYPH</name>
<accession>A0A1I4BNV9</accession>
<dbReference type="EMBL" id="FOSK01000008">
    <property type="protein sequence ID" value="SFK69541.1"/>
    <property type="molecule type" value="Genomic_DNA"/>
</dbReference>
<organism evidence="2 3">
    <name type="scientific">Pseudovibrio ascidiaceicola</name>
    <dbReference type="NCBI Taxonomy" id="285279"/>
    <lineage>
        <taxon>Bacteria</taxon>
        <taxon>Pseudomonadati</taxon>
        <taxon>Pseudomonadota</taxon>
        <taxon>Alphaproteobacteria</taxon>
        <taxon>Hyphomicrobiales</taxon>
        <taxon>Stappiaceae</taxon>
        <taxon>Pseudovibrio</taxon>
    </lineage>
</organism>
<reference evidence="2 3" key="1">
    <citation type="submission" date="2016-10" db="EMBL/GenBank/DDBJ databases">
        <authorList>
            <person name="Varghese N."/>
            <person name="Submissions S."/>
        </authorList>
    </citation>
    <scope>NUCLEOTIDE SEQUENCE [LARGE SCALE GENOMIC DNA]</scope>
    <source>
        <strain evidence="2 3">DSM 16392</strain>
    </source>
</reference>
<evidence type="ECO:0000313" key="2">
    <source>
        <dbReference type="EMBL" id="SFK69541.1"/>
    </source>
</evidence>
<keyword evidence="1" id="KW-0175">Coiled coil</keyword>
<keyword evidence="3" id="KW-1185">Reference proteome</keyword>
<gene>
    <name evidence="2" type="ORF">SAMN04488518_10819</name>
</gene>
<protein>
    <submittedName>
        <fullName evidence="2">Uncharacterized protein</fullName>
    </submittedName>
</protein>
<sequence length="77" mass="8789">MGVRVGYQVRVCIVRAPDGEQEITLERFLNAPKVIGTLIATGNTKYLPIFQCLKREIKEFQQREEDLALALRIAKND</sequence>
<feature type="coiled-coil region" evidence="1">
    <location>
        <begin position="50"/>
        <end position="77"/>
    </location>
</feature>
<evidence type="ECO:0000256" key="1">
    <source>
        <dbReference type="SAM" id="Coils"/>
    </source>
</evidence>
<dbReference type="Proteomes" id="UP000199598">
    <property type="component" value="Unassembled WGS sequence"/>
</dbReference>